<dbReference type="SUPFAM" id="SSF56784">
    <property type="entry name" value="HAD-like"/>
    <property type="match status" value="1"/>
</dbReference>
<dbReference type="InterPro" id="IPR036412">
    <property type="entry name" value="HAD-like_sf"/>
</dbReference>
<dbReference type="Pfam" id="PF12710">
    <property type="entry name" value="HAD"/>
    <property type="match status" value="1"/>
</dbReference>
<keyword evidence="9" id="KW-0718">Serine biosynthesis</keyword>
<name>A0ABV9VPI0_9ACTN</name>
<evidence type="ECO:0000256" key="6">
    <source>
        <dbReference type="ARBA" id="ARBA00022723"/>
    </source>
</evidence>
<evidence type="ECO:0000313" key="12">
    <source>
        <dbReference type="EMBL" id="MFC4998286.1"/>
    </source>
</evidence>
<keyword evidence="13" id="KW-1185">Reference proteome</keyword>
<evidence type="ECO:0000256" key="1">
    <source>
        <dbReference type="ARBA" id="ARBA00001946"/>
    </source>
</evidence>
<dbReference type="NCBIfam" id="TIGR01488">
    <property type="entry name" value="HAD-SF-IB"/>
    <property type="match status" value="1"/>
</dbReference>
<keyword evidence="7 12" id="KW-0378">Hydrolase</keyword>
<evidence type="ECO:0000256" key="3">
    <source>
        <dbReference type="ARBA" id="ARBA00009184"/>
    </source>
</evidence>
<dbReference type="RefSeq" id="WP_380114541.1">
    <property type="nucleotide sequence ID" value="NZ_JBHSIU010000011.1"/>
</dbReference>
<comment type="catalytic activity">
    <reaction evidence="11">
        <text>O-phospho-D-serine + H2O = D-serine + phosphate</text>
        <dbReference type="Rhea" id="RHEA:24873"/>
        <dbReference type="ChEBI" id="CHEBI:15377"/>
        <dbReference type="ChEBI" id="CHEBI:35247"/>
        <dbReference type="ChEBI" id="CHEBI:43474"/>
        <dbReference type="ChEBI" id="CHEBI:58680"/>
        <dbReference type="EC" id="3.1.3.3"/>
    </reaction>
</comment>
<evidence type="ECO:0000256" key="2">
    <source>
        <dbReference type="ARBA" id="ARBA00005135"/>
    </source>
</evidence>
<dbReference type="InterPro" id="IPR023214">
    <property type="entry name" value="HAD_sf"/>
</dbReference>
<keyword evidence="5" id="KW-0028">Amino-acid biosynthesis</keyword>
<evidence type="ECO:0000256" key="7">
    <source>
        <dbReference type="ARBA" id="ARBA00022801"/>
    </source>
</evidence>
<comment type="cofactor">
    <cofactor evidence="1">
        <name>Mg(2+)</name>
        <dbReference type="ChEBI" id="CHEBI:18420"/>
    </cofactor>
</comment>
<reference evidence="13" key="1">
    <citation type="journal article" date="2019" name="Int. J. Syst. Evol. Microbiol.">
        <title>The Global Catalogue of Microorganisms (GCM) 10K type strain sequencing project: providing services to taxonomists for standard genome sequencing and annotation.</title>
        <authorList>
            <consortium name="The Broad Institute Genomics Platform"/>
            <consortium name="The Broad Institute Genome Sequencing Center for Infectious Disease"/>
            <person name="Wu L."/>
            <person name="Ma J."/>
        </authorList>
    </citation>
    <scope>NUCLEOTIDE SEQUENCE [LARGE SCALE GENOMIC DNA]</scope>
    <source>
        <strain evidence="13">CGMCC 4.7152</strain>
    </source>
</reference>
<keyword evidence="6" id="KW-0479">Metal-binding</keyword>
<protein>
    <recommendedName>
        <fullName evidence="4">phosphoserine phosphatase</fullName>
        <ecNumber evidence="4">3.1.3.3</ecNumber>
    </recommendedName>
</protein>
<accession>A0ABV9VPI0</accession>
<keyword evidence="8" id="KW-0460">Magnesium</keyword>
<dbReference type="EC" id="3.1.3.3" evidence="4"/>
<dbReference type="GO" id="GO:0016787">
    <property type="term" value="F:hydrolase activity"/>
    <property type="evidence" value="ECO:0007669"/>
    <property type="project" value="UniProtKB-KW"/>
</dbReference>
<proteinExistence type="inferred from homology"/>
<comment type="catalytic activity">
    <reaction evidence="10">
        <text>O-phospho-L-serine + H2O = L-serine + phosphate</text>
        <dbReference type="Rhea" id="RHEA:21208"/>
        <dbReference type="ChEBI" id="CHEBI:15377"/>
        <dbReference type="ChEBI" id="CHEBI:33384"/>
        <dbReference type="ChEBI" id="CHEBI:43474"/>
        <dbReference type="ChEBI" id="CHEBI:57524"/>
        <dbReference type="EC" id="3.1.3.3"/>
    </reaction>
</comment>
<evidence type="ECO:0000256" key="8">
    <source>
        <dbReference type="ARBA" id="ARBA00022842"/>
    </source>
</evidence>
<evidence type="ECO:0000256" key="11">
    <source>
        <dbReference type="ARBA" id="ARBA00048523"/>
    </source>
</evidence>
<dbReference type="EMBL" id="JBHSIU010000011">
    <property type="protein sequence ID" value="MFC4998286.1"/>
    <property type="molecule type" value="Genomic_DNA"/>
</dbReference>
<evidence type="ECO:0000313" key="13">
    <source>
        <dbReference type="Proteomes" id="UP001595912"/>
    </source>
</evidence>
<dbReference type="PANTHER" id="PTHR43344">
    <property type="entry name" value="PHOSPHOSERINE PHOSPHATASE"/>
    <property type="match status" value="1"/>
</dbReference>
<comment type="similarity">
    <text evidence="3">Belongs to the HAD-like hydrolase superfamily. SerB family.</text>
</comment>
<sequence>MTADAPPAPRLALLDVDGTLTTVRSIWQYLLEHHGRWAGEGERNLHRFQSGELTYQEFCDLDAQLLAGMSYAGLCEIAATVPLRPGVTELFERLREREYRIVLISTGLRVLTRRFEQEFRVDWCVANDLATVDGLCTGVALIEVDEHEKGPHAKLARERFGAAHVVAIGDSAGDLPMFGEADLSIAVGCATPAVLAAVDVHLDDDLTAACRWL</sequence>
<dbReference type="Gene3D" id="3.40.50.1000">
    <property type="entry name" value="HAD superfamily/HAD-like"/>
    <property type="match status" value="1"/>
</dbReference>
<comment type="caution">
    <text evidence="12">The sequence shown here is derived from an EMBL/GenBank/DDBJ whole genome shotgun (WGS) entry which is preliminary data.</text>
</comment>
<dbReference type="Proteomes" id="UP001595912">
    <property type="component" value="Unassembled WGS sequence"/>
</dbReference>
<evidence type="ECO:0000256" key="4">
    <source>
        <dbReference type="ARBA" id="ARBA00012640"/>
    </source>
</evidence>
<evidence type="ECO:0000256" key="10">
    <source>
        <dbReference type="ARBA" id="ARBA00048138"/>
    </source>
</evidence>
<evidence type="ECO:0000256" key="5">
    <source>
        <dbReference type="ARBA" id="ARBA00022605"/>
    </source>
</evidence>
<evidence type="ECO:0000256" key="9">
    <source>
        <dbReference type="ARBA" id="ARBA00023299"/>
    </source>
</evidence>
<dbReference type="PANTHER" id="PTHR43344:SF2">
    <property type="entry name" value="PHOSPHOSERINE PHOSPHATASE"/>
    <property type="match status" value="1"/>
</dbReference>
<dbReference type="InterPro" id="IPR050582">
    <property type="entry name" value="HAD-like_SerB"/>
</dbReference>
<gene>
    <name evidence="12" type="ORF">ACFPIJ_10620</name>
</gene>
<comment type="pathway">
    <text evidence="2">Amino-acid biosynthesis; L-serine biosynthesis; L-serine from 3-phospho-D-glycerate: step 3/3.</text>
</comment>
<organism evidence="12 13">
    <name type="scientific">Dactylosporangium cerinum</name>
    <dbReference type="NCBI Taxonomy" id="1434730"/>
    <lineage>
        <taxon>Bacteria</taxon>
        <taxon>Bacillati</taxon>
        <taxon>Actinomycetota</taxon>
        <taxon>Actinomycetes</taxon>
        <taxon>Micromonosporales</taxon>
        <taxon>Micromonosporaceae</taxon>
        <taxon>Dactylosporangium</taxon>
    </lineage>
</organism>